<evidence type="ECO:0000256" key="2">
    <source>
        <dbReference type="ARBA" id="ARBA00022692"/>
    </source>
</evidence>
<keyword evidence="3 6" id="KW-1133">Transmembrane helix</keyword>
<dbReference type="OrthoDB" id="6717392at2"/>
<evidence type="ECO:0000256" key="4">
    <source>
        <dbReference type="ARBA" id="ARBA00023136"/>
    </source>
</evidence>
<feature type="transmembrane region" description="Helical" evidence="6">
    <location>
        <begin position="42"/>
        <end position="63"/>
    </location>
</feature>
<proteinExistence type="predicted"/>
<dbReference type="Proteomes" id="UP000295444">
    <property type="component" value="Unassembled WGS sequence"/>
</dbReference>
<keyword evidence="2 6" id="KW-0812">Transmembrane</keyword>
<evidence type="ECO:0000256" key="5">
    <source>
        <dbReference type="SAM" id="MobiDB-lite"/>
    </source>
</evidence>
<name>A0A4R6S9P8_LABRH</name>
<feature type="region of interest" description="Disordered" evidence="5">
    <location>
        <begin position="245"/>
        <end position="282"/>
    </location>
</feature>
<dbReference type="GO" id="GO:0016020">
    <property type="term" value="C:membrane"/>
    <property type="evidence" value="ECO:0007669"/>
    <property type="project" value="UniProtKB-SubCell"/>
</dbReference>
<feature type="transmembrane region" description="Helical" evidence="6">
    <location>
        <begin position="17"/>
        <end position="36"/>
    </location>
</feature>
<gene>
    <name evidence="7" type="ORF">EV186_104175</name>
</gene>
<dbReference type="Gene3D" id="1.20.120.350">
    <property type="entry name" value="Voltage-gated potassium channels. Chain C"/>
    <property type="match status" value="1"/>
</dbReference>
<reference evidence="7 8" key="1">
    <citation type="submission" date="2019-03" db="EMBL/GenBank/DDBJ databases">
        <title>Genomic Encyclopedia of Type Strains, Phase IV (KMG-IV): sequencing the most valuable type-strain genomes for metagenomic binning, comparative biology and taxonomic classification.</title>
        <authorList>
            <person name="Goeker M."/>
        </authorList>
    </citation>
    <scope>NUCLEOTIDE SEQUENCE [LARGE SCALE GENOMIC DNA]</scope>
    <source>
        <strain evidence="7 8">DSM 45361</strain>
    </source>
</reference>
<keyword evidence="8" id="KW-1185">Reference proteome</keyword>
<comment type="caution">
    <text evidence="7">The sequence shown here is derived from an EMBL/GenBank/DDBJ whole genome shotgun (WGS) entry which is preliminary data.</text>
</comment>
<protein>
    <recommendedName>
        <fullName evidence="9">Ion transporter</fullName>
    </recommendedName>
</protein>
<dbReference type="InterPro" id="IPR027359">
    <property type="entry name" value="Volt_channel_dom_sf"/>
</dbReference>
<comment type="subcellular location">
    <subcellularLocation>
        <location evidence="1">Membrane</location>
        <topology evidence="1">Multi-pass membrane protein</topology>
    </subcellularLocation>
</comment>
<evidence type="ECO:0000256" key="1">
    <source>
        <dbReference type="ARBA" id="ARBA00004141"/>
    </source>
</evidence>
<dbReference type="RefSeq" id="WP_133851577.1">
    <property type="nucleotide sequence ID" value="NZ_SNXZ01000004.1"/>
</dbReference>
<sequence length="282" mass="32422">MVVGDGRRERVVSPVDWVMLALAVFSVGLLGYITFFRHSAETAHAVFVVDTSICGVFLLEFLWRWRRDRWAKSFVARNWFEILGMIPIAHPALRGFRLLRIVVLLLRLARATDRALGERFTQRLVERLSRPIVLAIKKPITIAVMDEVVKVLETGNYPENLSRSLSANRQQLQEIITEKLREDPQAGRFKRFPFHDEIVQSVLDTAMRVTLAVLADPRIDEFFADVVRDNREQIRQAIQLGLNERADDDADEERREELMKQLPARPQGALAHFPKAAQDSEI</sequence>
<evidence type="ECO:0000256" key="6">
    <source>
        <dbReference type="SAM" id="Phobius"/>
    </source>
</evidence>
<evidence type="ECO:0008006" key="9">
    <source>
        <dbReference type="Google" id="ProtNLM"/>
    </source>
</evidence>
<keyword evidence="4 6" id="KW-0472">Membrane</keyword>
<evidence type="ECO:0000313" key="7">
    <source>
        <dbReference type="EMBL" id="TDP96193.1"/>
    </source>
</evidence>
<accession>A0A4R6S9P8</accession>
<organism evidence="7 8">
    <name type="scientific">Labedaea rhizosphaerae</name>
    <dbReference type="NCBI Taxonomy" id="598644"/>
    <lineage>
        <taxon>Bacteria</taxon>
        <taxon>Bacillati</taxon>
        <taxon>Actinomycetota</taxon>
        <taxon>Actinomycetes</taxon>
        <taxon>Pseudonocardiales</taxon>
        <taxon>Pseudonocardiaceae</taxon>
        <taxon>Labedaea</taxon>
    </lineage>
</organism>
<evidence type="ECO:0000256" key="3">
    <source>
        <dbReference type="ARBA" id="ARBA00022989"/>
    </source>
</evidence>
<dbReference type="EMBL" id="SNXZ01000004">
    <property type="protein sequence ID" value="TDP96193.1"/>
    <property type="molecule type" value="Genomic_DNA"/>
</dbReference>
<dbReference type="AlphaFoldDB" id="A0A4R6S9P8"/>
<dbReference type="SUPFAM" id="SSF81324">
    <property type="entry name" value="Voltage-gated potassium channels"/>
    <property type="match status" value="1"/>
</dbReference>
<evidence type="ECO:0000313" key="8">
    <source>
        <dbReference type="Proteomes" id="UP000295444"/>
    </source>
</evidence>